<accession>A0A917J7T9</accession>
<keyword evidence="1" id="KW-0732">Signal</keyword>
<dbReference type="EMBL" id="BMDO01000001">
    <property type="protein sequence ID" value="GGI49485.1"/>
    <property type="molecule type" value="Genomic_DNA"/>
</dbReference>
<keyword evidence="3" id="KW-1185">Reference proteome</keyword>
<feature type="chain" id="PRO_5037985283" description="Nuclear transport factor 2 family protein" evidence="1">
    <location>
        <begin position="31"/>
        <end position="155"/>
    </location>
</feature>
<name>A0A917J7T9_9SPHI</name>
<feature type="signal peptide" evidence="1">
    <location>
        <begin position="1"/>
        <end position="30"/>
    </location>
</feature>
<evidence type="ECO:0008006" key="4">
    <source>
        <dbReference type="Google" id="ProtNLM"/>
    </source>
</evidence>
<comment type="caution">
    <text evidence="2">The sequence shown here is derived from an EMBL/GenBank/DDBJ whole genome shotgun (WGS) entry which is preliminary data.</text>
</comment>
<reference evidence="2" key="2">
    <citation type="submission" date="2020-09" db="EMBL/GenBank/DDBJ databases">
        <authorList>
            <person name="Sun Q."/>
            <person name="Sedlacek I."/>
        </authorList>
    </citation>
    <scope>NUCLEOTIDE SEQUENCE</scope>
    <source>
        <strain evidence="2">CCM 8711</strain>
    </source>
</reference>
<evidence type="ECO:0000313" key="2">
    <source>
        <dbReference type="EMBL" id="GGI49485.1"/>
    </source>
</evidence>
<reference evidence="2" key="1">
    <citation type="journal article" date="2014" name="Int. J. Syst. Evol. Microbiol.">
        <title>Complete genome sequence of Corynebacterium casei LMG S-19264T (=DSM 44701T), isolated from a smear-ripened cheese.</title>
        <authorList>
            <consortium name="US DOE Joint Genome Institute (JGI-PGF)"/>
            <person name="Walter F."/>
            <person name="Albersmeier A."/>
            <person name="Kalinowski J."/>
            <person name="Ruckert C."/>
        </authorList>
    </citation>
    <scope>NUCLEOTIDE SEQUENCE</scope>
    <source>
        <strain evidence="2">CCM 8711</strain>
    </source>
</reference>
<proteinExistence type="predicted"/>
<protein>
    <recommendedName>
        <fullName evidence="4">Nuclear transport factor 2 family protein</fullName>
    </recommendedName>
</protein>
<dbReference type="Proteomes" id="UP000662074">
    <property type="component" value="Unassembled WGS sequence"/>
</dbReference>
<sequence>MWLLLKLTMMKMKNLLIVLLLCFCTSATLAQNDKLFKTTTITLDKDAAFDKVIDYLTTKDIFIQSLDKQAGFIQGKVFIKNGSLLSTKAGEKRTMNFFLKQVGNQTQVTLNIYMEQYYFGGNSSSRSYYFEDKGIITDASVYREVLSSLQKAIDH</sequence>
<dbReference type="AlphaFoldDB" id="A0A917J7T9"/>
<organism evidence="2 3">
    <name type="scientific">Mucilaginibacter galii</name>
    <dbReference type="NCBI Taxonomy" id="2005073"/>
    <lineage>
        <taxon>Bacteria</taxon>
        <taxon>Pseudomonadati</taxon>
        <taxon>Bacteroidota</taxon>
        <taxon>Sphingobacteriia</taxon>
        <taxon>Sphingobacteriales</taxon>
        <taxon>Sphingobacteriaceae</taxon>
        <taxon>Mucilaginibacter</taxon>
    </lineage>
</organism>
<evidence type="ECO:0000313" key="3">
    <source>
        <dbReference type="Proteomes" id="UP000662074"/>
    </source>
</evidence>
<evidence type="ECO:0000256" key="1">
    <source>
        <dbReference type="SAM" id="SignalP"/>
    </source>
</evidence>
<gene>
    <name evidence="2" type="ORF">GCM10011425_06970</name>
</gene>